<sequence length="71" mass="7214">MSPRPHLPAVISASTVSSTSTCTSTSSPVRPSRALSAFAFHLPAFASDVSASPAPVPHVPSVSALVSTLRQ</sequence>
<evidence type="ECO:0000313" key="2">
    <source>
        <dbReference type="Proteomes" id="UP001281614"/>
    </source>
</evidence>
<dbReference type="Proteomes" id="UP001281614">
    <property type="component" value="Unassembled WGS sequence"/>
</dbReference>
<dbReference type="AlphaFoldDB" id="A0AAE0D5H2"/>
<protein>
    <submittedName>
        <fullName evidence="1">Uncharacterized protein</fullName>
    </submittedName>
</protein>
<keyword evidence="2" id="KW-1185">Reference proteome</keyword>
<reference evidence="1" key="1">
    <citation type="submission" date="2023-02" db="EMBL/GenBank/DDBJ databases">
        <title>Colletotrichum kahawae CIFC_Que2 genome sequencing and assembly.</title>
        <authorList>
            <person name="Baroncelli R."/>
        </authorList>
    </citation>
    <scope>NUCLEOTIDE SEQUENCE</scope>
    <source>
        <strain evidence="1">CIFC_Que2</strain>
    </source>
</reference>
<organism evidence="1 2">
    <name type="scientific">Colletotrichum kahawae</name>
    <name type="common">Coffee berry disease fungus</name>
    <dbReference type="NCBI Taxonomy" id="34407"/>
    <lineage>
        <taxon>Eukaryota</taxon>
        <taxon>Fungi</taxon>
        <taxon>Dikarya</taxon>
        <taxon>Ascomycota</taxon>
        <taxon>Pezizomycotina</taxon>
        <taxon>Sordariomycetes</taxon>
        <taxon>Hypocreomycetidae</taxon>
        <taxon>Glomerellales</taxon>
        <taxon>Glomerellaceae</taxon>
        <taxon>Colletotrichum</taxon>
        <taxon>Colletotrichum gloeosporioides species complex</taxon>
    </lineage>
</organism>
<comment type="caution">
    <text evidence="1">The sequence shown here is derived from an EMBL/GenBank/DDBJ whole genome shotgun (WGS) entry which is preliminary data.</text>
</comment>
<dbReference type="EMBL" id="VYYT01000214">
    <property type="protein sequence ID" value="KAK2756009.1"/>
    <property type="molecule type" value="Genomic_DNA"/>
</dbReference>
<name>A0AAE0D5H2_COLKA</name>
<gene>
    <name evidence="1" type="ORF">CKAH01_17223</name>
</gene>
<evidence type="ECO:0000313" key="1">
    <source>
        <dbReference type="EMBL" id="KAK2756009.1"/>
    </source>
</evidence>
<proteinExistence type="predicted"/>
<accession>A0AAE0D5H2</accession>